<evidence type="ECO:0000256" key="2">
    <source>
        <dbReference type="SAM" id="SignalP"/>
    </source>
</evidence>
<reference evidence="4" key="1">
    <citation type="journal article" date="2019" name="Int. J. Syst. Evol. Microbiol.">
        <title>The Global Catalogue of Microorganisms (GCM) 10K type strain sequencing project: providing services to taxonomists for standard genome sequencing and annotation.</title>
        <authorList>
            <consortium name="The Broad Institute Genomics Platform"/>
            <consortium name="The Broad Institute Genome Sequencing Center for Infectious Disease"/>
            <person name="Wu L."/>
            <person name="Ma J."/>
        </authorList>
    </citation>
    <scope>NUCLEOTIDE SEQUENCE [LARGE SCALE GENOMIC DNA]</scope>
    <source>
        <strain evidence="4">CGMCC 1.16275</strain>
    </source>
</reference>
<comment type="caution">
    <text evidence="3">The sequence shown here is derived from an EMBL/GenBank/DDBJ whole genome shotgun (WGS) entry which is preliminary data.</text>
</comment>
<accession>A0ABW4HZI2</accession>
<feature type="signal peptide" evidence="2">
    <location>
        <begin position="1"/>
        <end position="20"/>
    </location>
</feature>
<dbReference type="RefSeq" id="WP_380887246.1">
    <property type="nucleotide sequence ID" value="NZ_JBHUDY010000001.1"/>
</dbReference>
<keyword evidence="4" id="KW-1185">Reference proteome</keyword>
<evidence type="ECO:0000256" key="1">
    <source>
        <dbReference type="SAM" id="MobiDB-lite"/>
    </source>
</evidence>
<protein>
    <submittedName>
        <fullName evidence="3">Uncharacterized protein</fullName>
    </submittedName>
</protein>
<dbReference type="EMBL" id="JBHUDY010000001">
    <property type="protein sequence ID" value="MFD1611019.1"/>
    <property type="molecule type" value="Genomic_DNA"/>
</dbReference>
<proteinExistence type="predicted"/>
<sequence length="82" mass="8655">MLLHVVTSLLLAAAPEAAPAAQAPATPAEKPVEKKVCRTQIETGSLVKGKKICMTVKQWQKVSDASRDEFDSRTSSGSSSGQ</sequence>
<organism evidence="3 4">
    <name type="scientific">Sphingomonas tabacisoli</name>
    <dbReference type="NCBI Taxonomy" id="2249466"/>
    <lineage>
        <taxon>Bacteria</taxon>
        <taxon>Pseudomonadati</taxon>
        <taxon>Pseudomonadota</taxon>
        <taxon>Alphaproteobacteria</taxon>
        <taxon>Sphingomonadales</taxon>
        <taxon>Sphingomonadaceae</taxon>
        <taxon>Sphingomonas</taxon>
    </lineage>
</organism>
<evidence type="ECO:0000313" key="3">
    <source>
        <dbReference type="EMBL" id="MFD1611019.1"/>
    </source>
</evidence>
<dbReference type="Proteomes" id="UP001597115">
    <property type="component" value="Unassembled WGS sequence"/>
</dbReference>
<keyword evidence="2" id="KW-0732">Signal</keyword>
<feature type="chain" id="PRO_5046754613" evidence="2">
    <location>
        <begin position="21"/>
        <end position="82"/>
    </location>
</feature>
<gene>
    <name evidence="3" type="ORF">ACFSCW_04305</name>
</gene>
<feature type="region of interest" description="Disordered" evidence="1">
    <location>
        <begin position="63"/>
        <end position="82"/>
    </location>
</feature>
<name>A0ABW4HZI2_9SPHN</name>
<evidence type="ECO:0000313" key="4">
    <source>
        <dbReference type="Proteomes" id="UP001597115"/>
    </source>
</evidence>